<sequence length="148" mass="16566">MAVCPHSTLILLSSSILLAGFAFHEVRCSENAVEAHHPEQVFRHWDNSIQQGRVLKRMGMPPWVKWALKKTPANTTTDEPTDSDVVDQAETPTMPATATQEVISPHPHSRTLLPCYMHPVSCFGHANDGRRQSRNLAFRGAKVYTRLP</sequence>
<dbReference type="AlphaFoldDB" id="A0A1D1VLR2"/>
<evidence type="ECO:0000313" key="3">
    <source>
        <dbReference type="Proteomes" id="UP000186922"/>
    </source>
</evidence>
<feature type="chain" id="PRO_5008898578" description="Secreted protein" evidence="1">
    <location>
        <begin position="29"/>
        <end position="148"/>
    </location>
</feature>
<gene>
    <name evidence="2" type="primary">RvY_12520-1</name>
    <name evidence="2" type="synonym">RvY_12520.1</name>
    <name evidence="2" type="ORF">RvY_12520</name>
</gene>
<dbReference type="OrthoDB" id="10611051at2759"/>
<dbReference type="Proteomes" id="UP000186922">
    <property type="component" value="Unassembled WGS sequence"/>
</dbReference>
<accession>A0A1D1VLR2</accession>
<name>A0A1D1VLR2_RAMVA</name>
<proteinExistence type="predicted"/>
<feature type="signal peptide" evidence="1">
    <location>
        <begin position="1"/>
        <end position="28"/>
    </location>
</feature>
<organism evidence="2 3">
    <name type="scientific">Ramazzottius varieornatus</name>
    <name type="common">Water bear</name>
    <name type="synonym">Tardigrade</name>
    <dbReference type="NCBI Taxonomy" id="947166"/>
    <lineage>
        <taxon>Eukaryota</taxon>
        <taxon>Metazoa</taxon>
        <taxon>Ecdysozoa</taxon>
        <taxon>Tardigrada</taxon>
        <taxon>Eutardigrada</taxon>
        <taxon>Parachela</taxon>
        <taxon>Hypsibioidea</taxon>
        <taxon>Ramazzottiidae</taxon>
        <taxon>Ramazzottius</taxon>
    </lineage>
</organism>
<dbReference type="EMBL" id="BDGG01000007">
    <property type="protein sequence ID" value="GAV01881.1"/>
    <property type="molecule type" value="Genomic_DNA"/>
</dbReference>
<protein>
    <recommendedName>
        <fullName evidence="4">Secreted protein</fullName>
    </recommendedName>
</protein>
<evidence type="ECO:0000313" key="2">
    <source>
        <dbReference type="EMBL" id="GAV01881.1"/>
    </source>
</evidence>
<keyword evidence="3" id="KW-1185">Reference proteome</keyword>
<evidence type="ECO:0000256" key="1">
    <source>
        <dbReference type="SAM" id="SignalP"/>
    </source>
</evidence>
<reference evidence="2 3" key="1">
    <citation type="journal article" date="2016" name="Nat. Commun.">
        <title>Extremotolerant tardigrade genome and improved radiotolerance of human cultured cells by tardigrade-unique protein.</title>
        <authorList>
            <person name="Hashimoto T."/>
            <person name="Horikawa D.D."/>
            <person name="Saito Y."/>
            <person name="Kuwahara H."/>
            <person name="Kozuka-Hata H."/>
            <person name="Shin-I T."/>
            <person name="Minakuchi Y."/>
            <person name="Ohishi K."/>
            <person name="Motoyama A."/>
            <person name="Aizu T."/>
            <person name="Enomoto A."/>
            <person name="Kondo K."/>
            <person name="Tanaka S."/>
            <person name="Hara Y."/>
            <person name="Koshikawa S."/>
            <person name="Sagara H."/>
            <person name="Miura T."/>
            <person name="Yokobori S."/>
            <person name="Miyagawa K."/>
            <person name="Suzuki Y."/>
            <person name="Kubo T."/>
            <person name="Oyama M."/>
            <person name="Kohara Y."/>
            <person name="Fujiyama A."/>
            <person name="Arakawa K."/>
            <person name="Katayama T."/>
            <person name="Toyoda A."/>
            <person name="Kunieda T."/>
        </authorList>
    </citation>
    <scope>NUCLEOTIDE SEQUENCE [LARGE SCALE GENOMIC DNA]</scope>
    <source>
        <strain evidence="2 3">YOKOZUNA-1</strain>
    </source>
</reference>
<evidence type="ECO:0008006" key="4">
    <source>
        <dbReference type="Google" id="ProtNLM"/>
    </source>
</evidence>
<keyword evidence="1" id="KW-0732">Signal</keyword>
<comment type="caution">
    <text evidence="2">The sequence shown here is derived from an EMBL/GenBank/DDBJ whole genome shotgun (WGS) entry which is preliminary data.</text>
</comment>